<name>A0A6G0WVP5_9STRA</name>
<sequence length="1051" mass="119674">MVKKRFTRVGVVLPDLPLYVRAPKEKSKSVEEIHQNLVLKQRKEVVDICSGLYLRLEHVKKALPKSLQKGNDAYVASILEKRINEEIEAQQEELMEENGRSEIFTPVDRMAIALEVCRDIFPQIGREVHEEAVAQANCEFIQVLLSLVDVIETCLHEKVARERNTRQHVIRGPEKVSKSPVAPSPRAKLQHFRRHYPQHDKSQCAKPASPPKPFELESLLLKEKIPALDDDITKVYKDNTFREVPKDEHITKEYSYCPVEARSDMASVRINVDETKKGKETWIVVEFPKARPSLTSEQVSQLSQWQALRFERLQAKVQQTKENDQVLRFYLEYTDAVMHEMCRLLFDKCPTSSNLLYGLWHFLFNIIAFINKSIEEELTVLQQTVRGLEVEVRQLEAKITKQASVLDAMRAKLTHKHKIISLTREKCIRQRNNLNRYLAADQMLIRVAINLIQSIHDLLPNKTILLSPTTPRYFTCTEALDEMTRTLAIKFKGTFSAPIPQQHHSHFAPENHDQIDVSTLSSAQMLTNFDIESMDPELEASRIRLTQLLSLSSPDCNTGWDAQSMWQLAFFIPTADEVKELEYRVRHMILRVERSIASRGIIRRRANKSTQTSNMVVATVPKNHVAQALRRVKLVAEFCRSPSVLNNLLPSNVEKIHLKHKGEMKALVPSAFHGRVHRIRADYISHDYTVSTTSRIISWLANQLVIQLASGINLHTDILRAPMPRDMMALTPSDAIYRVFLARFRVPMFANERLLDLVASLSHLDTQSDKIHLWCRLLHLAAVDPLPPMAFWFVLHALHVLAKCSPDGYFICEDEDDVEYVAQQPAWDALAIIFSSFSAEVFQRCKTKLVGLTQVYGATWIPVYSVIAMCIDEWEARYFAVKLELETRFANTLKVDSVATFHQVVAEFAPRANPYVIALAFASAVQKAKATHLESSECVTACLDAGLVPADAIGQFDKTALIFVTPSEAMQLKTLELSMILLKVVWSNTKDAISKALETQAHVDSTTGVRLMAPLDREIQEDPPHVTLSWHLLEQLITMAFAARPTSLPKI</sequence>
<proteinExistence type="predicted"/>
<dbReference type="Proteomes" id="UP000481153">
    <property type="component" value="Unassembled WGS sequence"/>
</dbReference>
<protein>
    <submittedName>
        <fullName evidence="2">Uncharacterized protein</fullName>
    </submittedName>
</protein>
<dbReference type="VEuPathDB" id="FungiDB:AeMF1_012458"/>
<feature type="coiled-coil region" evidence="1">
    <location>
        <begin position="371"/>
        <end position="412"/>
    </location>
</feature>
<accession>A0A6G0WVP5</accession>
<dbReference type="EMBL" id="VJMJ01000141">
    <property type="protein sequence ID" value="KAF0731585.1"/>
    <property type="molecule type" value="Genomic_DNA"/>
</dbReference>
<organism evidence="2 3">
    <name type="scientific">Aphanomyces euteiches</name>
    <dbReference type="NCBI Taxonomy" id="100861"/>
    <lineage>
        <taxon>Eukaryota</taxon>
        <taxon>Sar</taxon>
        <taxon>Stramenopiles</taxon>
        <taxon>Oomycota</taxon>
        <taxon>Saprolegniomycetes</taxon>
        <taxon>Saprolegniales</taxon>
        <taxon>Verrucalvaceae</taxon>
        <taxon>Aphanomyces</taxon>
    </lineage>
</organism>
<keyword evidence="1" id="KW-0175">Coiled coil</keyword>
<evidence type="ECO:0000256" key="1">
    <source>
        <dbReference type="SAM" id="Coils"/>
    </source>
</evidence>
<evidence type="ECO:0000313" key="2">
    <source>
        <dbReference type="EMBL" id="KAF0731585.1"/>
    </source>
</evidence>
<gene>
    <name evidence="2" type="ORF">Ae201684_011205</name>
</gene>
<reference evidence="2 3" key="1">
    <citation type="submission" date="2019-07" db="EMBL/GenBank/DDBJ databases">
        <title>Genomics analysis of Aphanomyces spp. identifies a new class of oomycete effector associated with host adaptation.</title>
        <authorList>
            <person name="Gaulin E."/>
        </authorList>
    </citation>
    <scope>NUCLEOTIDE SEQUENCE [LARGE SCALE GENOMIC DNA]</scope>
    <source>
        <strain evidence="2 3">ATCC 201684</strain>
    </source>
</reference>
<evidence type="ECO:0000313" key="3">
    <source>
        <dbReference type="Proteomes" id="UP000481153"/>
    </source>
</evidence>
<comment type="caution">
    <text evidence="2">The sequence shown here is derived from an EMBL/GenBank/DDBJ whole genome shotgun (WGS) entry which is preliminary data.</text>
</comment>
<dbReference type="AlphaFoldDB" id="A0A6G0WVP5"/>
<keyword evidence="3" id="KW-1185">Reference proteome</keyword>